<keyword evidence="3" id="KW-0482">Metalloprotease</keyword>
<dbReference type="Pfam" id="PF02517">
    <property type="entry name" value="Rce1-like"/>
    <property type="match status" value="1"/>
</dbReference>
<feature type="transmembrane region" description="Helical" evidence="1">
    <location>
        <begin position="94"/>
        <end position="123"/>
    </location>
</feature>
<reference evidence="3 4" key="1">
    <citation type="submission" date="2018-10" db="EMBL/GenBank/DDBJ databases">
        <title>Ulvibacterium marinum gen. nov., sp. nov., a novel marine bacterium of the family Flavobacteriaceae, isolated from a culture of the green alga Ulva prolifera.</title>
        <authorList>
            <person name="Zhang Z."/>
        </authorList>
    </citation>
    <scope>NUCLEOTIDE SEQUENCE [LARGE SCALE GENOMIC DNA]</scope>
    <source>
        <strain evidence="3 4">CCMM003</strain>
    </source>
</reference>
<dbReference type="InterPro" id="IPR003675">
    <property type="entry name" value="Rce1/LyrA-like_dom"/>
</dbReference>
<feature type="transmembrane region" description="Helical" evidence="1">
    <location>
        <begin position="226"/>
        <end position="246"/>
    </location>
</feature>
<dbReference type="GO" id="GO:0008237">
    <property type="term" value="F:metallopeptidase activity"/>
    <property type="evidence" value="ECO:0007669"/>
    <property type="project" value="UniProtKB-KW"/>
</dbReference>
<protein>
    <submittedName>
        <fullName evidence="3">CPBP family intramembrane metalloprotease</fullName>
    </submittedName>
</protein>
<dbReference type="OrthoDB" id="9807747at2"/>
<dbReference type="GO" id="GO:0006508">
    <property type="term" value="P:proteolysis"/>
    <property type="evidence" value="ECO:0007669"/>
    <property type="project" value="UniProtKB-KW"/>
</dbReference>
<feature type="transmembrane region" description="Helical" evidence="1">
    <location>
        <begin position="143"/>
        <end position="163"/>
    </location>
</feature>
<organism evidence="3 4">
    <name type="scientific">Ulvibacterium marinum</name>
    <dbReference type="NCBI Taxonomy" id="2419782"/>
    <lineage>
        <taxon>Bacteria</taxon>
        <taxon>Pseudomonadati</taxon>
        <taxon>Bacteroidota</taxon>
        <taxon>Flavobacteriia</taxon>
        <taxon>Flavobacteriales</taxon>
        <taxon>Flavobacteriaceae</taxon>
        <taxon>Ulvibacterium</taxon>
    </lineage>
</organism>
<evidence type="ECO:0000259" key="2">
    <source>
        <dbReference type="Pfam" id="PF02517"/>
    </source>
</evidence>
<feature type="transmembrane region" description="Helical" evidence="1">
    <location>
        <begin position="184"/>
        <end position="206"/>
    </location>
</feature>
<keyword evidence="3" id="KW-0378">Hydrolase</keyword>
<comment type="caution">
    <text evidence="3">The sequence shown here is derived from an EMBL/GenBank/DDBJ whole genome shotgun (WGS) entry which is preliminary data.</text>
</comment>
<dbReference type="AlphaFoldDB" id="A0A3B0CDG5"/>
<keyword evidence="1" id="KW-0812">Transmembrane</keyword>
<keyword evidence="1" id="KW-0472">Membrane</keyword>
<accession>A0A3B0CDG5</accession>
<keyword evidence="3" id="KW-0645">Protease</keyword>
<feature type="domain" description="CAAX prenyl protease 2/Lysostaphin resistance protein A-like" evidence="2">
    <location>
        <begin position="144"/>
        <end position="238"/>
    </location>
</feature>
<sequence length="247" mass="27836">MNRQFKNTLRDRLGNYLESKKSATLMEVVLIFGVVFLFIQMVAPFFQGSQLAQQLIVWFANVIMIALVCFGQWLRRSNFRDLGLVLPVWSGKTYLKIILWSFLIGIITILSFVLGSVGMSMLMGATAQPDVSNYDYLKDNPGIFVLSLLGVYLVSSFGEELVYRGFLIHRVSLMLKGAKFEKTYAVLISAVIFGLAHYTWGITGMVQTSFMGLILGTFHVRFKNKLIVLILAHAYMDTLLLGSIYLS</sequence>
<evidence type="ECO:0000256" key="1">
    <source>
        <dbReference type="SAM" id="Phobius"/>
    </source>
</evidence>
<keyword evidence="1" id="KW-1133">Transmembrane helix</keyword>
<evidence type="ECO:0000313" key="3">
    <source>
        <dbReference type="EMBL" id="RKN82564.1"/>
    </source>
</evidence>
<dbReference type="RefSeq" id="WP_120709754.1">
    <property type="nucleotide sequence ID" value="NZ_RBCJ01000001.1"/>
</dbReference>
<name>A0A3B0CDG5_9FLAO</name>
<keyword evidence="4" id="KW-1185">Reference proteome</keyword>
<proteinExistence type="predicted"/>
<dbReference type="GO" id="GO:0004175">
    <property type="term" value="F:endopeptidase activity"/>
    <property type="evidence" value="ECO:0007669"/>
    <property type="project" value="UniProtKB-ARBA"/>
</dbReference>
<feature type="transmembrane region" description="Helical" evidence="1">
    <location>
        <begin position="55"/>
        <end position="74"/>
    </location>
</feature>
<evidence type="ECO:0000313" key="4">
    <source>
        <dbReference type="Proteomes" id="UP000276603"/>
    </source>
</evidence>
<dbReference type="EMBL" id="RBCJ01000001">
    <property type="protein sequence ID" value="RKN82564.1"/>
    <property type="molecule type" value="Genomic_DNA"/>
</dbReference>
<feature type="transmembrane region" description="Helical" evidence="1">
    <location>
        <begin position="21"/>
        <end position="43"/>
    </location>
</feature>
<gene>
    <name evidence="3" type="ORF">D7Z94_01585</name>
</gene>
<dbReference type="GO" id="GO:0080120">
    <property type="term" value="P:CAAX-box protein maturation"/>
    <property type="evidence" value="ECO:0007669"/>
    <property type="project" value="UniProtKB-ARBA"/>
</dbReference>
<dbReference type="Proteomes" id="UP000276603">
    <property type="component" value="Unassembled WGS sequence"/>
</dbReference>